<dbReference type="Gene3D" id="3.60.10.10">
    <property type="entry name" value="Endonuclease/exonuclease/phosphatase"/>
    <property type="match status" value="1"/>
</dbReference>
<feature type="region of interest" description="Disordered" evidence="1">
    <location>
        <begin position="328"/>
        <end position="350"/>
    </location>
</feature>
<evidence type="ECO:0000256" key="2">
    <source>
        <dbReference type="SAM" id="Phobius"/>
    </source>
</evidence>
<dbReference type="Proteomes" id="UP000598271">
    <property type="component" value="Unassembled WGS sequence"/>
</dbReference>
<dbReference type="SUPFAM" id="SSF56219">
    <property type="entry name" value="DNase I-like"/>
    <property type="match status" value="1"/>
</dbReference>
<accession>A0A8J3D2K1</accession>
<feature type="transmembrane region" description="Helical" evidence="2">
    <location>
        <begin position="6"/>
        <end position="29"/>
    </location>
</feature>
<dbReference type="GO" id="GO:0004519">
    <property type="term" value="F:endonuclease activity"/>
    <property type="evidence" value="ECO:0007669"/>
    <property type="project" value="UniProtKB-KW"/>
</dbReference>
<evidence type="ECO:0000313" key="5">
    <source>
        <dbReference type="Proteomes" id="UP000598271"/>
    </source>
</evidence>
<keyword evidence="4" id="KW-0540">Nuclease</keyword>
<dbReference type="Pfam" id="PF03372">
    <property type="entry name" value="Exo_endo_phos"/>
    <property type="match status" value="1"/>
</dbReference>
<keyword evidence="2" id="KW-0812">Transmembrane</keyword>
<evidence type="ECO:0000259" key="3">
    <source>
        <dbReference type="Pfam" id="PF03372"/>
    </source>
</evidence>
<evidence type="ECO:0000256" key="1">
    <source>
        <dbReference type="SAM" id="MobiDB-lite"/>
    </source>
</evidence>
<dbReference type="InterPro" id="IPR036691">
    <property type="entry name" value="Endo/exonu/phosph_ase_sf"/>
</dbReference>
<reference evidence="4 5" key="1">
    <citation type="journal article" date="2014" name="Int. J. Syst. Evol. Microbiol.">
        <title>Complete genome sequence of Corynebacterium casei LMG S-19264T (=DSM 44701T), isolated from a smear-ripened cheese.</title>
        <authorList>
            <consortium name="US DOE Joint Genome Institute (JGI-PGF)"/>
            <person name="Walter F."/>
            <person name="Albersmeier A."/>
            <person name="Kalinowski J."/>
            <person name="Ruckert C."/>
        </authorList>
    </citation>
    <scope>NUCLEOTIDE SEQUENCE [LARGE SCALE GENOMIC DNA]</scope>
    <source>
        <strain evidence="4 5">KCTC 12866</strain>
    </source>
</reference>
<keyword evidence="2" id="KW-1133">Transmembrane helix</keyword>
<feature type="compositionally biased region" description="Acidic residues" evidence="1">
    <location>
        <begin position="328"/>
        <end position="342"/>
    </location>
</feature>
<keyword evidence="4" id="KW-0255">Endonuclease</keyword>
<comment type="caution">
    <text evidence="4">The sequence shown here is derived from an EMBL/GenBank/DDBJ whole genome shotgun (WGS) entry which is preliminary data.</text>
</comment>
<dbReference type="RefSeq" id="WP_189563371.1">
    <property type="nucleotide sequence ID" value="NZ_BMXF01000001.1"/>
</dbReference>
<name>A0A8J3D2K1_9BACT</name>
<dbReference type="AlphaFoldDB" id="A0A8J3D2K1"/>
<dbReference type="InterPro" id="IPR005135">
    <property type="entry name" value="Endo/exonuclease/phosphatase"/>
</dbReference>
<proteinExistence type="predicted"/>
<organism evidence="4 5">
    <name type="scientific">Persicitalea jodogahamensis</name>
    <dbReference type="NCBI Taxonomy" id="402147"/>
    <lineage>
        <taxon>Bacteria</taxon>
        <taxon>Pseudomonadati</taxon>
        <taxon>Bacteroidota</taxon>
        <taxon>Cytophagia</taxon>
        <taxon>Cytophagales</taxon>
        <taxon>Spirosomataceae</taxon>
        <taxon>Persicitalea</taxon>
    </lineage>
</organism>
<dbReference type="EMBL" id="BMXF01000001">
    <property type="protein sequence ID" value="GHB59496.1"/>
    <property type="molecule type" value="Genomic_DNA"/>
</dbReference>
<protein>
    <submittedName>
        <fullName evidence="4">Endonuclease</fullName>
    </submittedName>
</protein>
<gene>
    <name evidence="4" type="ORF">GCM10007390_11450</name>
</gene>
<sequence>MYLSNFLYFTGGIIILATLIPFIRSDYWVFRIFEYPRAQKWFITTLILALFIALTDLQTIYQWGFLAALVANLAYLTYQIFPFLPIASLQMKSAGPNAVDGFSLMISNVLQYNEDYGRLLALIDSRNPDIIVLSETGHDWAKAMEAIHENYPYRESKVLDNTYGIMLFSRLEITESEVRYLVEKDIPSIFALIKLADGNLFQLFCIHPTPPVPGENVRSTERDKEILMVGKLAKKSPLPVIVSGDLNDVAWSYTNQLFQNTSGLLDPRRGRGFYNTFHAKYPFFRYPLDHIFCSTHFQLMEIERLPSIGSDHFPMWIKLAYVPVEANEQETPDADAEDEELADEKISKPT</sequence>
<evidence type="ECO:0000313" key="4">
    <source>
        <dbReference type="EMBL" id="GHB59496.1"/>
    </source>
</evidence>
<feature type="transmembrane region" description="Helical" evidence="2">
    <location>
        <begin position="41"/>
        <end position="57"/>
    </location>
</feature>
<feature type="transmembrane region" description="Helical" evidence="2">
    <location>
        <begin position="63"/>
        <end position="84"/>
    </location>
</feature>
<keyword evidence="4" id="KW-0378">Hydrolase</keyword>
<feature type="domain" description="Endonuclease/exonuclease/phosphatase" evidence="3">
    <location>
        <begin position="108"/>
        <end position="312"/>
    </location>
</feature>
<keyword evidence="5" id="KW-1185">Reference proteome</keyword>
<keyword evidence="2" id="KW-0472">Membrane</keyword>